<reference evidence="2 3" key="1">
    <citation type="submission" date="2020-02" db="EMBL/GenBank/DDBJ databases">
        <title>Acidophilic actinobacteria isolated from forest soil.</title>
        <authorList>
            <person name="Golinska P."/>
        </authorList>
    </citation>
    <scope>NUCLEOTIDE SEQUENCE [LARGE SCALE GENOMIC DNA]</scope>
    <source>
        <strain evidence="2 3">NL8</strain>
    </source>
</reference>
<keyword evidence="1" id="KW-1133">Transmembrane helix</keyword>
<keyword evidence="3" id="KW-1185">Reference proteome</keyword>
<evidence type="ECO:0000256" key="1">
    <source>
        <dbReference type="SAM" id="Phobius"/>
    </source>
</evidence>
<gene>
    <name evidence="2" type="ORF">KGQ19_24095</name>
</gene>
<accession>A0ABS5KV76</accession>
<feature type="transmembrane region" description="Helical" evidence="1">
    <location>
        <begin position="188"/>
        <end position="205"/>
    </location>
</feature>
<comment type="caution">
    <text evidence="2">The sequence shown here is derived from an EMBL/GenBank/DDBJ whole genome shotgun (WGS) entry which is preliminary data.</text>
</comment>
<feature type="transmembrane region" description="Helical" evidence="1">
    <location>
        <begin position="66"/>
        <end position="83"/>
    </location>
</feature>
<dbReference type="Proteomes" id="UP000730482">
    <property type="component" value="Unassembled WGS sequence"/>
</dbReference>
<dbReference type="EMBL" id="JAAFYZ010000087">
    <property type="protein sequence ID" value="MBS2549950.1"/>
    <property type="molecule type" value="Genomic_DNA"/>
</dbReference>
<feature type="transmembrane region" description="Helical" evidence="1">
    <location>
        <begin position="155"/>
        <end position="176"/>
    </location>
</feature>
<proteinExistence type="predicted"/>
<feature type="transmembrane region" description="Helical" evidence="1">
    <location>
        <begin position="217"/>
        <end position="237"/>
    </location>
</feature>
<evidence type="ECO:0000313" key="2">
    <source>
        <dbReference type="EMBL" id="MBS2549950.1"/>
    </source>
</evidence>
<keyword evidence="1" id="KW-0812">Transmembrane</keyword>
<sequence>MGTTFLLLSVFLACAVEAVEALTIVLAVGLTRGWRSALQGVAAGLLLLAAVVAVLGPALTVLPLKTLRLVVGGLLLTFGLQWLRKAILRASGYKDLRDEAAAYQRGVAAAREAAADKKPLVDDWYAFTLSFKGVVLEGLEVAFIALTFGANQHDIPLAAVAAVAAVLTVCAAGVAIKAPLARVPENTLKFAVAVMLTGFGTFWGAEGAGADWPGGDAFLPAVLAYVLLVAVSAVWVLKRRRAAWAS</sequence>
<keyword evidence="1" id="KW-0472">Membrane</keyword>
<organism evidence="2 3">
    <name type="scientific">Catenulispora pinistramenti</name>
    <dbReference type="NCBI Taxonomy" id="2705254"/>
    <lineage>
        <taxon>Bacteria</taxon>
        <taxon>Bacillati</taxon>
        <taxon>Actinomycetota</taxon>
        <taxon>Actinomycetes</taxon>
        <taxon>Catenulisporales</taxon>
        <taxon>Catenulisporaceae</taxon>
        <taxon>Catenulispora</taxon>
    </lineage>
</organism>
<protein>
    <recommendedName>
        <fullName evidence="4">GDT1 family protein</fullName>
    </recommendedName>
</protein>
<name>A0ABS5KV76_9ACTN</name>
<dbReference type="RefSeq" id="WP_212011857.1">
    <property type="nucleotide sequence ID" value="NZ_JAAFYZ010000087.1"/>
</dbReference>
<evidence type="ECO:0000313" key="3">
    <source>
        <dbReference type="Proteomes" id="UP000730482"/>
    </source>
</evidence>
<evidence type="ECO:0008006" key="4">
    <source>
        <dbReference type="Google" id="ProtNLM"/>
    </source>
</evidence>
<feature type="transmembrane region" description="Helical" evidence="1">
    <location>
        <begin position="37"/>
        <end position="59"/>
    </location>
</feature>